<dbReference type="CDD" id="cd00403">
    <property type="entry name" value="Ribosomal_L1"/>
    <property type="match status" value="1"/>
</dbReference>
<dbReference type="GO" id="GO:0007129">
    <property type="term" value="P:homologous chromosome pairing at meiosis"/>
    <property type="evidence" value="ECO:0007669"/>
    <property type="project" value="TreeGrafter"/>
</dbReference>
<dbReference type="PANTHER" id="PTHR32086:SF0">
    <property type="entry name" value="FANCONI ANEMIA GROUP D2 PROTEIN"/>
    <property type="match status" value="1"/>
</dbReference>
<keyword evidence="6" id="KW-0539">Nucleus</keyword>
<dbReference type="InterPro" id="IPR028364">
    <property type="entry name" value="Ribosomal_uL1/biogenesis"/>
</dbReference>
<evidence type="ECO:0000313" key="10">
    <source>
        <dbReference type="EMBL" id="VVC90742.1"/>
    </source>
</evidence>
<dbReference type="GO" id="GO:0031573">
    <property type="term" value="P:mitotic intra-S DNA damage checkpoint signaling"/>
    <property type="evidence" value="ECO:0007669"/>
    <property type="project" value="TreeGrafter"/>
</dbReference>
<evidence type="ECO:0000256" key="9">
    <source>
        <dbReference type="SAM" id="MobiDB-lite"/>
    </source>
</evidence>
<dbReference type="InterPro" id="IPR023674">
    <property type="entry name" value="Ribosomal_uL1-like"/>
</dbReference>
<gene>
    <name evidence="10" type="ORF">LSINAPIS_LOCUS3590</name>
</gene>
<evidence type="ECO:0000256" key="3">
    <source>
        <dbReference type="ARBA" id="ARBA00022499"/>
    </source>
</evidence>
<keyword evidence="11" id="KW-1185">Reference proteome</keyword>
<dbReference type="SUPFAM" id="SSF56808">
    <property type="entry name" value="Ribosomal protein L1"/>
    <property type="match status" value="1"/>
</dbReference>
<evidence type="ECO:0000256" key="1">
    <source>
        <dbReference type="ARBA" id="ARBA00004123"/>
    </source>
</evidence>
<evidence type="ECO:0000256" key="8">
    <source>
        <dbReference type="ARBA" id="ARBA00093456"/>
    </source>
</evidence>
<dbReference type="InterPro" id="IPR029448">
    <property type="entry name" value="FANCD2"/>
</dbReference>
<dbReference type="GO" id="GO:1990904">
    <property type="term" value="C:ribonucleoprotein complex"/>
    <property type="evidence" value="ECO:0007669"/>
    <property type="project" value="UniProtKB-KW"/>
</dbReference>
<dbReference type="GO" id="GO:0005840">
    <property type="term" value="C:ribosome"/>
    <property type="evidence" value="ECO:0007669"/>
    <property type="project" value="UniProtKB-KW"/>
</dbReference>
<organism evidence="10 11">
    <name type="scientific">Leptidea sinapis</name>
    <dbReference type="NCBI Taxonomy" id="189913"/>
    <lineage>
        <taxon>Eukaryota</taxon>
        <taxon>Metazoa</taxon>
        <taxon>Ecdysozoa</taxon>
        <taxon>Arthropoda</taxon>
        <taxon>Hexapoda</taxon>
        <taxon>Insecta</taxon>
        <taxon>Pterygota</taxon>
        <taxon>Neoptera</taxon>
        <taxon>Endopterygota</taxon>
        <taxon>Lepidoptera</taxon>
        <taxon>Glossata</taxon>
        <taxon>Ditrysia</taxon>
        <taxon>Papilionoidea</taxon>
        <taxon>Pieridae</taxon>
        <taxon>Dismorphiinae</taxon>
        <taxon>Leptidea</taxon>
    </lineage>
</organism>
<name>A0A5E4PZV5_9NEOP</name>
<evidence type="ECO:0000256" key="6">
    <source>
        <dbReference type="ARBA" id="ARBA00023242"/>
    </source>
</evidence>
<comment type="similarity">
    <text evidence="8">Belongs to the Fanconi anemia protein FANCD2 family.</text>
</comment>
<dbReference type="GO" id="GO:0070182">
    <property type="term" value="F:DNA polymerase binding"/>
    <property type="evidence" value="ECO:0007669"/>
    <property type="project" value="TreeGrafter"/>
</dbReference>
<dbReference type="Pfam" id="PF00687">
    <property type="entry name" value="Ribosomal_L1"/>
    <property type="match status" value="1"/>
</dbReference>
<dbReference type="Gene3D" id="3.30.190.20">
    <property type="match status" value="2"/>
</dbReference>
<dbReference type="GO" id="GO:1990918">
    <property type="term" value="P:double-strand break repair involved in meiotic recombination"/>
    <property type="evidence" value="ECO:0007669"/>
    <property type="project" value="TreeGrafter"/>
</dbReference>
<accession>A0A5E4PZV5</accession>
<evidence type="ECO:0000256" key="4">
    <source>
        <dbReference type="ARBA" id="ARBA00022843"/>
    </source>
</evidence>
<comment type="similarity">
    <text evidence="2">Belongs to the universal ribosomal protein uL1 family.</text>
</comment>
<evidence type="ECO:0000256" key="2">
    <source>
        <dbReference type="ARBA" id="ARBA00010531"/>
    </source>
</evidence>
<dbReference type="PANTHER" id="PTHR32086">
    <property type="entry name" value="FANCONI ANEMIA GROUP D2 PROTEIN"/>
    <property type="match status" value="1"/>
</dbReference>
<dbReference type="Proteomes" id="UP000324832">
    <property type="component" value="Unassembled WGS sequence"/>
</dbReference>
<dbReference type="GO" id="GO:0036297">
    <property type="term" value="P:interstrand cross-link repair"/>
    <property type="evidence" value="ECO:0007669"/>
    <property type="project" value="TreeGrafter"/>
</dbReference>
<dbReference type="GO" id="GO:0005634">
    <property type="term" value="C:nucleus"/>
    <property type="evidence" value="ECO:0007669"/>
    <property type="project" value="UniProtKB-SubCell"/>
</dbReference>
<proteinExistence type="inferred from homology"/>
<keyword evidence="3" id="KW-1017">Isopeptide bond</keyword>
<evidence type="ECO:0000256" key="5">
    <source>
        <dbReference type="ARBA" id="ARBA00022980"/>
    </source>
</evidence>
<keyword evidence="7" id="KW-0687">Ribonucleoprotein</keyword>
<feature type="region of interest" description="Disordered" evidence="9">
    <location>
        <begin position="800"/>
        <end position="832"/>
    </location>
</feature>
<comment type="subcellular location">
    <subcellularLocation>
        <location evidence="1">Nucleus</location>
    </subcellularLocation>
</comment>
<keyword evidence="5" id="KW-0689">Ribosomal protein</keyword>
<sequence length="1507" mass="172108">MSGKRSIQDVNDIITLSKRRKSFEEEKNSYLITILEECGLSLKPPPDKNIATTDTVHIIRNIRKSLQKHSDYPRNALEMISNLQKECNNLNLFKHYLYPNIVRISSENNCEIIYLNDSVIKILLNVPILQSKLIDFVFEKAIDLAADSKCGPWIQTIMKCFSSLDNLVDHEKMSTNLINLLDIASERLVRLEIITAIPDIVGDQEHDNVATEMSRILSEDHDLIPAILDCLTYLCLSDQQYEELQKKTLNILMSLSKCNYFPNFVKFLLITGRMNDQRYLETIIGIRNALGWSSLIASPQDIATSQVLTAQAIRTSMISSKVIATSWLKVVTNCKESSDHKPIDLVIMIILYSTSEEKQKQVENFICKQIKLNILKEELIDEAFEKFKPTIKDNLRHIISLTNSLLKTKSDPLIQSFAAHIYTKMLSKLEESCQTIVAELLQLGLDCKQCIMNILIILNKVASKDILLFKPQCIQMLILLDRTDDMNLLEIRATMNLLCNLAYSIDNSVIRDDIHMIIRKELGSSNLSIKMQGIIAGIHAVKFLMCAQSENDRTIDFPDDISYSSVNHLAEGDLREAAQIIELISCSTRQFPDMIVFFYDELCEVVKPVNKMNKNFLAWLTDAVTNDLQQNFIVDNLETDKIGDLKLSMQYCQNSDSEMDEVIAINIGGLTLQQKEDISICLLPPLFQLVQTLHLRQHENNLSSIDALLGCSVIMPVFDIDDMEEFNNSNICCILDCLIYCANWFRELINAFATQTDDALKTKIFNRILQTQQIEALIGKIMMKTNIIYRPPIYSVRMSQEQTNDKIKSQSTKQKAQKKSNQDVTALPETIGSQQSQNNANTVLNKIDGINNISKSLRPFNLNILNLLKSDIREHEDTDSELNIETLVYLLKNICEIIGISLISKIKRNTFLTKPDRNDVYDKTAAENSAKLISFILPNIGTHMTFCINFLETNAFESDHEDGSIYSSKIINCVTCLEYIYNFYTIYFKWIGFKSGNMPLLKTSLRTIAVKDKDNAVTLKDLVIAATKYLQSHEKYCLQFATAVSLIELLKALKEHYSNSTILKIIRDTAKTFLMRQWKTSDGVLEKGLIYNQSIDTLANVYFIHNEIIELKKITLLLVNDIQALKSRNDTLNSFKSINKANFTVLYRNLGTALHEVAKKHLTKGLTNSEHLELWKDVALILRFMSDIAKSLDNRNNLSAFFKKSLPVIKLFLSQGMPIIELQFKTETQEVLEILKILQQSTRFLQSLCCHSRLKKDTVLISKVPYMRQLLETIIYRVKAALTANNCSEAFWMGNLKNKNIHGEVIATQQSVESEESVEDCDDQLPEDDDYEDIDRQRKQWISDTKMSKLSRDTLYECVNAVLQSSKDKKRNFLETVELQIGLKNYDPQKDKRFSGTVKLKYIPRPKMQIPRLLGPGLNKAGKFPGLLSHQESMTMKIDEVKATIKFQMKKVLCLSVAVGHVDMSADELAQNVHLSINFLVSLLKKHWQNVRSLHMKSTMGPPQRLY</sequence>
<keyword evidence="4" id="KW-0832">Ubl conjugation</keyword>
<dbReference type="GO" id="GO:0000793">
    <property type="term" value="C:condensed chromosome"/>
    <property type="evidence" value="ECO:0007669"/>
    <property type="project" value="TreeGrafter"/>
</dbReference>
<dbReference type="Pfam" id="PF14631">
    <property type="entry name" value="FancD2"/>
    <property type="match status" value="1"/>
</dbReference>
<reference evidence="10 11" key="1">
    <citation type="submission" date="2017-07" db="EMBL/GenBank/DDBJ databases">
        <authorList>
            <person name="Talla V."/>
            <person name="Backstrom N."/>
        </authorList>
    </citation>
    <scope>NUCLEOTIDE SEQUENCE [LARGE SCALE GENOMIC DNA]</scope>
</reference>
<protein>
    <submittedName>
        <fullName evidence="10">Uncharacterized protein</fullName>
    </submittedName>
</protein>
<dbReference type="FunFam" id="3.30.190.20:FF:000006">
    <property type="entry name" value="Ribosomal protein"/>
    <property type="match status" value="1"/>
</dbReference>
<dbReference type="EMBL" id="FZQP02000859">
    <property type="protein sequence ID" value="VVC90742.1"/>
    <property type="molecule type" value="Genomic_DNA"/>
</dbReference>
<evidence type="ECO:0000256" key="7">
    <source>
        <dbReference type="ARBA" id="ARBA00023274"/>
    </source>
</evidence>
<evidence type="ECO:0000313" key="11">
    <source>
        <dbReference type="Proteomes" id="UP000324832"/>
    </source>
</evidence>